<sequence>MNSLSIKRYNLKIMSGKNIIEREVDMEEKIMLVDDTGVEREFELVVSFDIEDKTYVLLSENEESDDVFPFVVTEDEEGEVLMPVEDEAEFELVAAAYDEIMDAEDYEDEEDADEEDETE</sequence>
<dbReference type="STRING" id="931626.Awo_c09860"/>
<protein>
    <submittedName>
        <fullName evidence="1">Uncharacterized protein</fullName>
    </submittedName>
</protein>
<dbReference type="InterPro" id="IPR009711">
    <property type="entry name" value="UPF0473"/>
</dbReference>
<evidence type="ECO:0000313" key="2">
    <source>
        <dbReference type="Proteomes" id="UP000007177"/>
    </source>
</evidence>
<dbReference type="Pfam" id="PF06949">
    <property type="entry name" value="DUF1292"/>
    <property type="match status" value="1"/>
</dbReference>
<dbReference type="EMBL" id="CP002987">
    <property type="protein sequence ID" value="AFA47774.1"/>
    <property type="molecule type" value="Genomic_DNA"/>
</dbReference>
<gene>
    <name evidence="1" type="ordered locus">Awo_c09860</name>
</gene>
<reference evidence="2" key="1">
    <citation type="submission" date="2011-07" db="EMBL/GenBank/DDBJ databases">
        <title>Complete genome sequence of Acetobacterium woodii.</title>
        <authorList>
            <person name="Poehlein A."/>
            <person name="Schmidt S."/>
            <person name="Kaster A.-K."/>
            <person name="Goenrich M."/>
            <person name="Vollmers J."/>
            <person name="Thuermer A."/>
            <person name="Gottschalk G."/>
            <person name="Thauer R.K."/>
            <person name="Daniel R."/>
            <person name="Mueller V."/>
        </authorList>
    </citation>
    <scope>NUCLEOTIDE SEQUENCE [LARGE SCALE GENOMIC DNA]</scope>
    <source>
        <strain evidence="2">ATCC 29683 / DSM 1030 / JCM 2381 / KCTC 1655 / WB1</strain>
    </source>
</reference>
<evidence type="ECO:0000313" key="1">
    <source>
        <dbReference type="EMBL" id="AFA47774.1"/>
    </source>
</evidence>
<organism evidence="1 2">
    <name type="scientific">Acetobacterium woodii (strain ATCC 29683 / DSM 1030 / JCM 2381 / KCTC 1655 / WB1)</name>
    <dbReference type="NCBI Taxonomy" id="931626"/>
    <lineage>
        <taxon>Bacteria</taxon>
        <taxon>Bacillati</taxon>
        <taxon>Bacillota</taxon>
        <taxon>Clostridia</taxon>
        <taxon>Eubacteriales</taxon>
        <taxon>Eubacteriaceae</taxon>
        <taxon>Acetobacterium</taxon>
    </lineage>
</organism>
<reference evidence="1 2" key="2">
    <citation type="journal article" date="2012" name="PLoS ONE">
        <title>An ancient pathway combining carbon dioxide fixation with the generation and utilization of a sodium ion gradient for ATP synthesis.</title>
        <authorList>
            <person name="Poehlein A."/>
            <person name="Schmidt S."/>
            <person name="Kaster A.K."/>
            <person name="Goenrich M."/>
            <person name="Vollmers J."/>
            <person name="Thurmer A."/>
            <person name="Bertsch J."/>
            <person name="Schuchmann K."/>
            <person name="Voigt B."/>
            <person name="Hecker M."/>
            <person name="Daniel R."/>
            <person name="Thauer R.K."/>
            <person name="Gottschalk G."/>
            <person name="Muller V."/>
        </authorList>
    </citation>
    <scope>NUCLEOTIDE SEQUENCE [LARGE SCALE GENOMIC DNA]</scope>
    <source>
        <strain evidence="2">ATCC 29683 / DSM 1030 / JCM 2381 / KCTC 1655 / WB1</strain>
    </source>
</reference>
<proteinExistence type="predicted"/>
<keyword evidence="2" id="KW-1185">Reference proteome</keyword>
<accession>H6LCJ2</accession>
<name>H6LCJ2_ACEWD</name>
<dbReference type="Proteomes" id="UP000007177">
    <property type="component" value="Chromosome"/>
</dbReference>
<dbReference type="HOGENOM" id="CLU_146610_8_0_9"/>
<dbReference type="KEGG" id="awo:Awo_c09860"/>
<dbReference type="AlphaFoldDB" id="H6LCJ2"/>
<dbReference type="eggNOG" id="COG3906">
    <property type="taxonomic scope" value="Bacteria"/>
</dbReference>